<proteinExistence type="inferred from homology"/>
<evidence type="ECO:0000313" key="4">
    <source>
        <dbReference type="Proteomes" id="UP000176853"/>
    </source>
</evidence>
<dbReference type="SUPFAM" id="SSF53271">
    <property type="entry name" value="PRTase-like"/>
    <property type="match status" value="1"/>
</dbReference>
<comment type="caution">
    <text evidence="3">The sequence shown here is derived from an EMBL/GenBank/DDBJ whole genome shotgun (WGS) entry which is preliminary data.</text>
</comment>
<sequence>MEKLLTSVFGETCYFCGRGGRVVCYSCLAKASVCEAGVCIYCQKETVLGVSHPVCSQAGREIQLCCIYNYQGLVAEIIKKSKYNPKMFSLLKLLAYEGATLSSKFGYDFSGFTVVPIPISKAREKDRGFNQAEIIAHVLAKKLKLQVDTSILVRIKDTTKQFDLGRESRAQNIKGAFAVSNPTLVKGRKILLVDDICTTGATLIESSSAFYECCLFPSRVSCLSLAAKL</sequence>
<comment type="similarity">
    <text evidence="1">Belongs to the ComF/GntX family.</text>
</comment>
<dbReference type="PANTHER" id="PTHR47505:SF1">
    <property type="entry name" value="DNA UTILIZATION PROTEIN YHGH"/>
    <property type="match status" value="1"/>
</dbReference>
<feature type="domain" description="Phosphoribosyltransferase" evidence="2">
    <location>
        <begin position="134"/>
        <end position="206"/>
    </location>
</feature>
<dbReference type="InterPro" id="IPR029057">
    <property type="entry name" value="PRTase-like"/>
</dbReference>
<dbReference type="CDD" id="cd06223">
    <property type="entry name" value="PRTases_typeI"/>
    <property type="match status" value="1"/>
</dbReference>
<protein>
    <recommendedName>
        <fullName evidence="2">Phosphoribosyltransferase domain-containing protein</fullName>
    </recommendedName>
</protein>
<name>A0A1F4V4K4_UNCKA</name>
<dbReference type="InterPro" id="IPR051910">
    <property type="entry name" value="ComF/GntX_DNA_util-trans"/>
</dbReference>
<evidence type="ECO:0000256" key="1">
    <source>
        <dbReference type="ARBA" id="ARBA00008007"/>
    </source>
</evidence>
<gene>
    <name evidence="3" type="ORF">A2709_01815</name>
</gene>
<reference evidence="3 4" key="1">
    <citation type="journal article" date="2016" name="Nat. Commun.">
        <title>Thousands of microbial genomes shed light on interconnected biogeochemical processes in an aquifer system.</title>
        <authorList>
            <person name="Anantharaman K."/>
            <person name="Brown C.T."/>
            <person name="Hug L.A."/>
            <person name="Sharon I."/>
            <person name="Castelle C.J."/>
            <person name="Probst A.J."/>
            <person name="Thomas B.C."/>
            <person name="Singh A."/>
            <person name="Wilkins M.J."/>
            <person name="Karaoz U."/>
            <person name="Brodie E.L."/>
            <person name="Williams K.H."/>
            <person name="Hubbard S.S."/>
            <person name="Banfield J.F."/>
        </authorList>
    </citation>
    <scope>NUCLEOTIDE SEQUENCE [LARGE SCALE GENOMIC DNA]</scope>
</reference>
<dbReference type="EMBL" id="MEVB01000029">
    <property type="protein sequence ID" value="OGC51970.1"/>
    <property type="molecule type" value="Genomic_DNA"/>
</dbReference>
<dbReference type="PANTHER" id="PTHR47505">
    <property type="entry name" value="DNA UTILIZATION PROTEIN YHGH"/>
    <property type="match status" value="1"/>
</dbReference>
<evidence type="ECO:0000259" key="2">
    <source>
        <dbReference type="Pfam" id="PF00156"/>
    </source>
</evidence>
<organism evidence="3 4">
    <name type="scientific">candidate division WWE3 bacterium RIFCSPHIGHO2_01_FULL_43_9</name>
    <dbReference type="NCBI Taxonomy" id="1802618"/>
    <lineage>
        <taxon>Bacteria</taxon>
        <taxon>Katanobacteria</taxon>
    </lineage>
</organism>
<dbReference type="AlphaFoldDB" id="A0A1F4V4K4"/>
<dbReference type="Pfam" id="PF00156">
    <property type="entry name" value="Pribosyltran"/>
    <property type="match status" value="1"/>
</dbReference>
<evidence type="ECO:0000313" key="3">
    <source>
        <dbReference type="EMBL" id="OGC51970.1"/>
    </source>
</evidence>
<dbReference type="Gene3D" id="3.40.50.2020">
    <property type="match status" value="1"/>
</dbReference>
<accession>A0A1F4V4K4</accession>
<dbReference type="Proteomes" id="UP000176853">
    <property type="component" value="Unassembled WGS sequence"/>
</dbReference>
<dbReference type="InterPro" id="IPR000836">
    <property type="entry name" value="PRTase_dom"/>
</dbReference>